<evidence type="ECO:0000313" key="1">
    <source>
        <dbReference type="EMBL" id="KAK5172044.1"/>
    </source>
</evidence>
<dbReference type="RefSeq" id="XP_064660888.1">
    <property type="nucleotide sequence ID" value="XM_064800937.1"/>
</dbReference>
<keyword evidence="2" id="KW-1185">Reference proteome</keyword>
<dbReference type="EMBL" id="JAVRRT010000005">
    <property type="protein sequence ID" value="KAK5172044.1"/>
    <property type="molecule type" value="Genomic_DNA"/>
</dbReference>
<dbReference type="GeneID" id="89925027"/>
<organism evidence="1 2">
    <name type="scientific">Saxophila tyrrhenica</name>
    <dbReference type="NCBI Taxonomy" id="1690608"/>
    <lineage>
        <taxon>Eukaryota</taxon>
        <taxon>Fungi</taxon>
        <taxon>Dikarya</taxon>
        <taxon>Ascomycota</taxon>
        <taxon>Pezizomycotina</taxon>
        <taxon>Dothideomycetes</taxon>
        <taxon>Dothideomycetidae</taxon>
        <taxon>Mycosphaerellales</taxon>
        <taxon>Extremaceae</taxon>
        <taxon>Saxophila</taxon>
    </lineage>
</organism>
<dbReference type="InterPro" id="IPR029058">
    <property type="entry name" value="AB_hydrolase_fold"/>
</dbReference>
<dbReference type="AlphaFoldDB" id="A0AAV9PIN1"/>
<sequence length="277" mass="30867">MGGSTRVPLKIRIAVWLETVPALLKLLGVERVSLMCHSAGTIYLLNTLYHLREILDPVKPYVAIIGPWVDTEQSKVFLWSAASKLPVGMFDAWNGLGKFIQTQIAPSLSWSGGVISAVSGVFSSKPSCAMTPGQRYDTAEDVGKEIEKLQVKYFFEEDTTAANEELKLCAKKDVSVTWDVCDDYETYVQTFCTSERARKDSHQDEPKLEMHVYYAESDMMIGKGGQAYFDKCWNQSMVSEVVDYHSVELSGTDHDSALIDQDKGAMKHIFAAVGRAR</sequence>
<proteinExistence type="predicted"/>
<gene>
    <name evidence="1" type="ORF">LTR77_003681</name>
</gene>
<reference evidence="1 2" key="1">
    <citation type="submission" date="2023-08" db="EMBL/GenBank/DDBJ databases">
        <title>Black Yeasts Isolated from many extreme environments.</title>
        <authorList>
            <person name="Coleine C."/>
            <person name="Stajich J.E."/>
            <person name="Selbmann L."/>
        </authorList>
    </citation>
    <scope>NUCLEOTIDE SEQUENCE [LARGE SCALE GENOMIC DNA]</scope>
    <source>
        <strain evidence="1 2">CCFEE 5935</strain>
    </source>
</reference>
<evidence type="ECO:0008006" key="3">
    <source>
        <dbReference type="Google" id="ProtNLM"/>
    </source>
</evidence>
<evidence type="ECO:0000313" key="2">
    <source>
        <dbReference type="Proteomes" id="UP001337655"/>
    </source>
</evidence>
<dbReference type="SUPFAM" id="SSF53474">
    <property type="entry name" value="alpha/beta-Hydrolases"/>
    <property type="match status" value="1"/>
</dbReference>
<dbReference type="Proteomes" id="UP001337655">
    <property type="component" value="Unassembled WGS sequence"/>
</dbReference>
<accession>A0AAV9PIN1</accession>
<name>A0AAV9PIN1_9PEZI</name>
<protein>
    <recommendedName>
        <fullName evidence="3">AB hydrolase-1 domain-containing protein</fullName>
    </recommendedName>
</protein>
<comment type="caution">
    <text evidence="1">The sequence shown here is derived from an EMBL/GenBank/DDBJ whole genome shotgun (WGS) entry which is preliminary data.</text>
</comment>